<dbReference type="InterPro" id="IPR003656">
    <property type="entry name" value="Znf_BED"/>
</dbReference>
<dbReference type="AlphaFoldDB" id="A0A5P1F8P6"/>
<name>A0A5P1F8P6_ASPOF</name>
<feature type="domain" description="BED-type" evidence="6">
    <location>
        <begin position="62"/>
        <end position="118"/>
    </location>
</feature>
<evidence type="ECO:0000256" key="5">
    <source>
        <dbReference type="SAM" id="MobiDB-lite"/>
    </source>
</evidence>
<feature type="compositionally biased region" description="Basic residues" evidence="5">
    <location>
        <begin position="223"/>
        <end position="243"/>
    </location>
</feature>
<organism evidence="7 8">
    <name type="scientific">Asparagus officinalis</name>
    <name type="common">Garden asparagus</name>
    <dbReference type="NCBI Taxonomy" id="4686"/>
    <lineage>
        <taxon>Eukaryota</taxon>
        <taxon>Viridiplantae</taxon>
        <taxon>Streptophyta</taxon>
        <taxon>Embryophyta</taxon>
        <taxon>Tracheophyta</taxon>
        <taxon>Spermatophyta</taxon>
        <taxon>Magnoliopsida</taxon>
        <taxon>Liliopsida</taxon>
        <taxon>Asparagales</taxon>
        <taxon>Asparagaceae</taxon>
        <taxon>Asparagoideae</taxon>
        <taxon>Asparagus</taxon>
    </lineage>
</organism>
<keyword evidence="8" id="KW-1185">Reference proteome</keyword>
<accession>A0A5P1F8P6</accession>
<feature type="region of interest" description="Disordered" evidence="5">
    <location>
        <begin position="222"/>
        <end position="255"/>
    </location>
</feature>
<evidence type="ECO:0000256" key="1">
    <source>
        <dbReference type="ARBA" id="ARBA00022723"/>
    </source>
</evidence>
<dbReference type="PANTHER" id="PTHR46951">
    <property type="entry name" value="BED-TYPE DOMAIN-CONTAINING PROTEIN"/>
    <property type="match status" value="1"/>
</dbReference>
<evidence type="ECO:0000256" key="2">
    <source>
        <dbReference type="ARBA" id="ARBA00022771"/>
    </source>
</evidence>
<sequence length="324" mass="36772">MSVEGIKCNGEVKQEVLSSNEGLLTYRRRKRMKTAVKSSYPQECLEVSADEEGIHLASSQGKGKDFGWQHGKMVDGNRYHWKCNWCNFIGRSGGVTRLKKHLAGGWHVKPCRRVPRHVAHTMNNHLKELKKKRLFNRKRKSEQDYIDATNSGRPPLDIFPDVGNEQVGLSMVVANGTEQSGRAAQSFETESQQSRDSYPESKFATQQSFDMAKVNDAFQKSIRTARRNRSANRRSRTSYRRSRTANQQPNADIVEPTKEPHNTVLLTDLSKQGDLSSTDRHWKSVLQHMLQLLDAHEGGGIECSISDALTHFVCNFILLDHLQP</sequence>
<evidence type="ECO:0000259" key="6">
    <source>
        <dbReference type="PROSITE" id="PS50808"/>
    </source>
</evidence>
<proteinExistence type="predicted"/>
<dbReference type="Gramene" id="ONK73129">
    <property type="protein sequence ID" value="ONK73129"/>
    <property type="gene ID" value="A4U43_C04F27550"/>
</dbReference>
<keyword evidence="3" id="KW-0862">Zinc</keyword>
<evidence type="ECO:0000313" key="7">
    <source>
        <dbReference type="EMBL" id="ONK73129.1"/>
    </source>
</evidence>
<evidence type="ECO:0000256" key="4">
    <source>
        <dbReference type="PROSITE-ProRule" id="PRU00027"/>
    </source>
</evidence>
<keyword evidence="2 4" id="KW-0863">Zinc-finger</keyword>
<dbReference type="PROSITE" id="PS50808">
    <property type="entry name" value="ZF_BED"/>
    <property type="match status" value="1"/>
</dbReference>
<protein>
    <recommendedName>
        <fullName evidence="6">BED-type domain-containing protein</fullName>
    </recommendedName>
</protein>
<evidence type="ECO:0000256" key="3">
    <source>
        <dbReference type="ARBA" id="ARBA00022833"/>
    </source>
</evidence>
<reference evidence="8" key="1">
    <citation type="journal article" date="2017" name="Nat. Commun.">
        <title>The asparagus genome sheds light on the origin and evolution of a young Y chromosome.</title>
        <authorList>
            <person name="Harkess A."/>
            <person name="Zhou J."/>
            <person name="Xu C."/>
            <person name="Bowers J.E."/>
            <person name="Van der Hulst R."/>
            <person name="Ayyampalayam S."/>
            <person name="Mercati F."/>
            <person name="Riccardi P."/>
            <person name="McKain M.R."/>
            <person name="Kakrana A."/>
            <person name="Tang H."/>
            <person name="Ray J."/>
            <person name="Groenendijk J."/>
            <person name="Arikit S."/>
            <person name="Mathioni S.M."/>
            <person name="Nakano M."/>
            <person name="Shan H."/>
            <person name="Telgmann-Rauber A."/>
            <person name="Kanno A."/>
            <person name="Yue Z."/>
            <person name="Chen H."/>
            <person name="Li W."/>
            <person name="Chen Y."/>
            <person name="Xu X."/>
            <person name="Zhang Y."/>
            <person name="Luo S."/>
            <person name="Chen H."/>
            <person name="Gao J."/>
            <person name="Mao Z."/>
            <person name="Pires J.C."/>
            <person name="Luo M."/>
            <person name="Kudrna D."/>
            <person name="Wing R.A."/>
            <person name="Meyers B.C."/>
            <person name="Yi K."/>
            <person name="Kong H."/>
            <person name="Lavrijsen P."/>
            <person name="Sunseri F."/>
            <person name="Falavigna A."/>
            <person name="Ye Y."/>
            <person name="Leebens-Mack J.H."/>
            <person name="Chen G."/>
        </authorList>
    </citation>
    <scope>NUCLEOTIDE SEQUENCE [LARGE SCALE GENOMIC DNA]</scope>
    <source>
        <strain evidence="8">cv. DH0086</strain>
    </source>
</reference>
<gene>
    <name evidence="7" type="ORF">A4U43_C04F27550</name>
</gene>
<feature type="region of interest" description="Disordered" evidence="5">
    <location>
        <begin position="179"/>
        <end position="206"/>
    </location>
</feature>
<feature type="compositionally biased region" description="Polar residues" evidence="5">
    <location>
        <begin position="179"/>
        <end position="196"/>
    </location>
</feature>
<dbReference type="PANTHER" id="PTHR46951:SF3">
    <property type="entry name" value="OS01G0547200 PROTEIN"/>
    <property type="match status" value="1"/>
</dbReference>
<dbReference type="EMBL" id="CM007384">
    <property type="protein sequence ID" value="ONK73129.1"/>
    <property type="molecule type" value="Genomic_DNA"/>
</dbReference>
<dbReference type="GO" id="GO:0003677">
    <property type="term" value="F:DNA binding"/>
    <property type="evidence" value="ECO:0007669"/>
    <property type="project" value="InterPro"/>
</dbReference>
<keyword evidence="1" id="KW-0479">Metal-binding</keyword>
<evidence type="ECO:0000313" key="8">
    <source>
        <dbReference type="Proteomes" id="UP000243459"/>
    </source>
</evidence>
<dbReference type="Proteomes" id="UP000243459">
    <property type="component" value="Chromosome 4"/>
</dbReference>
<dbReference type="GO" id="GO:0008270">
    <property type="term" value="F:zinc ion binding"/>
    <property type="evidence" value="ECO:0007669"/>
    <property type="project" value="UniProtKB-KW"/>
</dbReference>